<dbReference type="Gene3D" id="1.10.510.10">
    <property type="entry name" value="Transferase(Phosphotransferase) domain 1"/>
    <property type="match status" value="1"/>
</dbReference>
<accession>L0DEH1</accession>
<keyword evidence="9" id="KW-0723">Serine/threonine-protein kinase</keyword>
<protein>
    <recommendedName>
        <fullName evidence="1">non-specific serine/threonine protein kinase</fullName>
        <ecNumber evidence="1">2.7.11.1</ecNumber>
    </recommendedName>
</protein>
<organism evidence="9 10">
    <name type="scientific">Singulisphaera acidiphila (strain ATCC BAA-1392 / DSM 18658 / VKM B-2454 / MOB10)</name>
    <dbReference type="NCBI Taxonomy" id="886293"/>
    <lineage>
        <taxon>Bacteria</taxon>
        <taxon>Pseudomonadati</taxon>
        <taxon>Planctomycetota</taxon>
        <taxon>Planctomycetia</taxon>
        <taxon>Isosphaerales</taxon>
        <taxon>Isosphaeraceae</taxon>
        <taxon>Singulisphaera</taxon>
    </lineage>
</organism>
<dbReference type="PROSITE" id="PS00108">
    <property type="entry name" value="PROTEIN_KINASE_ST"/>
    <property type="match status" value="1"/>
</dbReference>
<dbReference type="Proteomes" id="UP000010798">
    <property type="component" value="Chromosome"/>
</dbReference>
<keyword evidence="7" id="KW-0472">Membrane</keyword>
<dbReference type="PANTHER" id="PTHR43671:SF13">
    <property type="entry name" value="SERINE_THREONINE-PROTEIN KINASE NEK2"/>
    <property type="match status" value="1"/>
</dbReference>
<dbReference type="InterPro" id="IPR011009">
    <property type="entry name" value="Kinase-like_dom_sf"/>
</dbReference>
<keyword evidence="7" id="KW-1133">Transmembrane helix</keyword>
<keyword evidence="6" id="KW-0802">TPR repeat</keyword>
<keyword evidence="4 9" id="KW-0418">Kinase</keyword>
<dbReference type="EC" id="2.7.11.1" evidence="1"/>
<dbReference type="InterPro" id="IPR008271">
    <property type="entry name" value="Ser/Thr_kinase_AS"/>
</dbReference>
<dbReference type="HOGENOM" id="CLU_284119_0_0_0"/>
<dbReference type="STRING" id="886293.Sinac_2761"/>
<evidence type="ECO:0000259" key="8">
    <source>
        <dbReference type="PROSITE" id="PS50011"/>
    </source>
</evidence>
<evidence type="ECO:0000313" key="10">
    <source>
        <dbReference type="Proteomes" id="UP000010798"/>
    </source>
</evidence>
<evidence type="ECO:0000256" key="6">
    <source>
        <dbReference type="PROSITE-ProRule" id="PRU00339"/>
    </source>
</evidence>
<dbReference type="SUPFAM" id="SSF56112">
    <property type="entry name" value="Protein kinase-like (PK-like)"/>
    <property type="match status" value="1"/>
</dbReference>
<keyword evidence="7" id="KW-0812">Transmembrane</keyword>
<dbReference type="SMART" id="SM00220">
    <property type="entry name" value="S_TKc"/>
    <property type="match status" value="1"/>
</dbReference>
<feature type="domain" description="Protein kinase" evidence="8">
    <location>
        <begin position="96"/>
        <end position="390"/>
    </location>
</feature>
<dbReference type="KEGG" id="saci:Sinac_2761"/>
<dbReference type="InterPro" id="IPR011990">
    <property type="entry name" value="TPR-like_helical_dom_sf"/>
</dbReference>
<dbReference type="PANTHER" id="PTHR43671">
    <property type="entry name" value="SERINE/THREONINE-PROTEIN KINASE NEK"/>
    <property type="match status" value="1"/>
</dbReference>
<feature type="repeat" description="TPR" evidence="6">
    <location>
        <begin position="762"/>
        <end position="795"/>
    </location>
</feature>
<evidence type="ECO:0000256" key="4">
    <source>
        <dbReference type="ARBA" id="ARBA00022777"/>
    </source>
</evidence>
<keyword evidence="2" id="KW-0808">Transferase</keyword>
<dbReference type="EMBL" id="CP003364">
    <property type="protein sequence ID" value="AGA27056.1"/>
    <property type="molecule type" value="Genomic_DNA"/>
</dbReference>
<dbReference type="eggNOG" id="COG0515">
    <property type="taxonomic scope" value="Bacteria"/>
</dbReference>
<dbReference type="CDD" id="cd14014">
    <property type="entry name" value="STKc_PknB_like"/>
    <property type="match status" value="1"/>
</dbReference>
<keyword evidence="10" id="KW-1185">Reference proteome</keyword>
<dbReference type="PROSITE" id="PS50011">
    <property type="entry name" value="PROTEIN_KINASE_DOM"/>
    <property type="match status" value="1"/>
</dbReference>
<dbReference type="Gene3D" id="1.25.40.10">
    <property type="entry name" value="Tetratricopeptide repeat domain"/>
    <property type="match status" value="1"/>
</dbReference>
<feature type="transmembrane region" description="Helical" evidence="7">
    <location>
        <begin position="420"/>
        <end position="442"/>
    </location>
</feature>
<feature type="repeat" description="TPR" evidence="6">
    <location>
        <begin position="830"/>
        <end position="863"/>
    </location>
</feature>
<evidence type="ECO:0000256" key="5">
    <source>
        <dbReference type="ARBA" id="ARBA00022840"/>
    </source>
</evidence>
<evidence type="ECO:0000256" key="2">
    <source>
        <dbReference type="ARBA" id="ARBA00022679"/>
    </source>
</evidence>
<evidence type="ECO:0000256" key="1">
    <source>
        <dbReference type="ARBA" id="ARBA00012513"/>
    </source>
</evidence>
<feature type="repeat" description="TPR" evidence="6">
    <location>
        <begin position="728"/>
        <end position="761"/>
    </location>
</feature>
<dbReference type="InterPro" id="IPR050660">
    <property type="entry name" value="NEK_Ser/Thr_kinase"/>
</dbReference>
<evidence type="ECO:0000313" key="9">
    <source>
        <dbReference type="EMBL" id="AGA27056.1"/>
    </source>
</evidence>
<dbReference type="Gene3D" id="3.30.200.20">
    <property type="entry name" value="Phosphorylase Kinase, domain 1"/>
    <property type="match status" value="1"/>
</dbReference>
<keyword evidence="3" id="KW-0547">Nucleotide-binding</keyword>
<evidence type="ECO:0000256" key="3">
    <source>
        <dbReference type="ARBA" id="ARBA00022741"/>
    </source>
</evidence>
<dbReference type="SMART" id="SM00028">
    <property type="entry name" value="TPR"/>
    <property type="match status" value="5"/>
</dbReference>
<proteinExistence type="predicted"/>
<dbReference type="eggNOG" id="COG0457">
    <property type="taxonomic scope" value="Bacteria"/>
</dbReference>
<dbReference type="Pfam" id="PF13432">
    <property type="entry name" value="TPR_16"/>
    <property type="match status" value="2"/>
</dbReference>
<dbReference type="InterPro" id="IPR000719">
    <property type="entry name" value="Prot_kinase_dom"/>
</dbReference>
<name>L0DEH1_SINAD</name>
<dbReference type="InterPro" id="IPR019734">
    <property type="entry name" value="TPR_rpt"/>
</dbReference>
<dbReference type="PROSITE" id="PS50005">
    <property type="entry name" value="TPR"/>
    <property type="match status" value="3"/>
</dbReference>
<gene>
    <name evidence="9" type="ordered locus">Sinac_2761</name>
</gene>
<reference evidence="9 10" key="1">
    <citation type="submission" date="2012-02" db="EMBL/GenBank/DDBJ databases">
        <title>Complete sequence of chromosome of Singulisphaera acidiphila DSM 18658.</title>
        <authorList>
            <consortium name="US DOE Joint Genome Institute (JGI-PGF)"/>
            <person name="Lucas S."/>
            <person name="Copeland A."/>
            <person name="Lapidus A."/>
            <person name="Glavina del Rio T."/>
            <person name="Dalin E."/>
            <person name="Tice H."/>
            <person name="Bruce D."/>
            <person name="Goodwin L."/>
            <person name="Pitluck S."/>
            <person name="Peters L."/>
            <person name="Ovchinnikova G."/>
            <person name="Chertkov O."/>
            <person name="Kyrpides N."/>
            <person name="Mavromatis K."/>
            <person name="Ivanova N."/>
            <person name="Brettin T."/>
            <person name="Detter J.C."/>
            <person name="Han C."/>
            <person name="Larimer F."/>
            <person name="Land M."/>
            <person name="Hauser L."/>
            <person name="Markowitz V."/>
            <person name="Cheng J.-F."/>
            <person name="Hugenholtz P."/>
            <person name="Woyke T."/>
            <person name="Wu D."/>
            <person name="Tindall B."/>
            <person name="Pomrenke H."/>
            <person name="Brambilla E."/>
            <person name="Klenk H.-P."/>
            <person name="Eisen J.A."/>
        </authorList>
    </citation>
    <scope>NUCLEOTIDE SEQUENCE [LARGE SCALE GENOMIC DNA]</scope>
    <source>
        <strain evidence="10">ATCC BAA-1392 / DSM 18658 / VKM B-2454 / MOB10</strain>
    </source>
</reference>
<dbReference type="GO" id="GO:0005524">
    <property type="term" value="F:ATP binding"/>
    <property type="evidence" value="ECO:0007669"/>
    <property type="project" value="UniProtKB-KW"/>
</dbReference>
<dbReference type="AlphaFoldDB" id="L0DEH1"/>
<evidence type="ECO:0000256" key="7">
    <source>
        <dbReference type="SAM" id="Phobius"/>
    </source>
</evidence>
<dbReference type="GO" id="GO:0004674">
    <property type="term" value="F:protein serine/threonine kinase activity"/>
    <property type="evidence" value="ECO:0007669"/>
    <property type="project" value="UniProtKB-KW"/>
</dbReference>
<sequence length="1094" mass="118088">MSNGSGAGAMSGVETCPDCGERLPSNSPAGLCPRCLLRLGAAFSLDPNASGSHEEEAAPFGTAMARVHLRESSDDAPLIRPASVGGYGRPDPSTRYQLVGELARGGMGAIFQGRDLYLGRDLAVKVMREEHRDHPELVRRFVEEAQIGGQLQHPGIVPVHELGRLPDGRMFIAMKLVRGRTLAALMAARQSPGDERTRFLAIFEQVCQTVAYAHSKGVIHRDLKPSNVMVGSFGEVQVMDWGLAKVLNQGGTADDERAVSDGDDASAIRTWRDGSEMLESHPGSVLGTPSYMAPEQARGAMDTLDERADVFALGSILCDILTGQPAFVGETASEVYRKAERADLAEACLRLDACGADAELVALARACLAIAPKHRPRDAGVVVLGLTAYLRGVEGRLRDAELAKVRAEAHAAGERRRRQLTLALAASVFITGSIGAAGWAWMDRERRQRFGAVEAAVNATLVDSAKKRGKAINAGRDPILWVEAIEAARRAETLLTGNDASLEQKERVRQFLDELMREREAIEAVDKDRRIVERLAGVLNDFGEHSDERKADSDYAAALRAYGVDVDSLDPSAAGRLLAASPVAPELASALDQWAILRRGRVLHDPAGADRLAAVARAADPDAWRNRLRDTVGRMGGGPARRLEVLERLAATADVEHLPVTSVTRLATSLAIFGRRDTAIALLQRAQASHRDDFWVNADLGRELMTANRPEEAVRFYAVAAGVRPQSPLALSGLGRAILQSGQPAEATDLFRQWTRLRPEDPLSHVALGSALFARGESSEAHAEFSEAKRLKPNDWMVRDQIALAFSDRGDWDAAIREQGEAVHLFPTMGVAHKALAHALQSAGRLGEAVAEFREAVRLDPRISSSHLFLGRALIEAGEPHAALEALARIGPGPPPDPFITPDMLATRGEKLVALEPRLPAVMKGCEAPASPEEAAAFARLAFARDRPEAAARLWTEAFAASPDLAADLVAMNRFQAARAAARAATEGVRELAESGAESRAKWRRQAVEWLRADLAASTAIVNSGTAPQRAGVARRLSRWQVDPALASIRDEPALLALPEAERRSLRGFWDSVQAVRSANPVPATRRSEPERNF</sequence>
<keyword evidence="5" id="KW-0067">ATP-binding</keyword>
<dbReference type="Pfam" id="PF00069">
    <property type="entry name" value="Pkinase"/>
    <property type="match status" value="1"/>
</dbReference>
<dbReference type="SUPFAM" id="SSF48452">
    <property type="entry name" value="TPR-like"/>
    <property type="match status" value="1"/>
</dbReference>